<dbReference type="InterPro" id="IPR036583">
    <property type="entry name" value="23S_rRNA_IVS_sf"/>
</dbReference>
<dbReference type="CDD" id="cd16377">
    <property type="entry name" value="23S_rRNA_IVP_like"/>
    <property type="match status" value="1"/>
</dbReference>
<name>A0A645J9I9_9ZZZZ</name>
<dbReference type="AlphaFoldDB" id="A0A645J9I9"/>
<evidence type="ECO:0000313" key="1">
    <source>
        <dbReference type="EMBL" id="MPN57144.1"/>
    </source>
</evidence>
<accession>A0A645J9I9</accession>
<dbReference type="SUPFAM" id="SSF158446">
    <property type="entry name" value="IVS-encoded protein-like"/>
    <property type="match status" value="1"/>
</dbReference>
<dbReference type="PANTHER" id="PTHR38471">
    <property type="entry name" value="FOUR HELIX BUNDLE PROTEIN"/>
    <property type="match status" value="1"/>
</dbReference>
<dbReference type="NCBIfam" id="TIGR02436">
    <property type="entry name" value="four helix bundle protein"/>
    <property type="match status" value="1"/>
</dbReference>
<comment type="caution">
    <text evidence="1">The sequence shown here is derived from an EMBL/GenBank/DDBJ whole genome shotgun (WGS) entry which is preliminary data.</text>
</comment>
<dbReference type="Gene3D" id="1.20.1440.60">
    <property type="entry name" value="23S rRNA-intervening sequence"/>
    <property type="match status" value="1"/>
</dbReference>
<evidence type="ECO:0008006" key="2">
    <source>
        <dbReference type="Google" id="ProtNLM"/>
    </source>
</evidence>
<gene>
    <name evidence="1" type="ORF">SDC9_204838</name>
</gene>
<dbReference type="InterPro" id="IPR012657">
    <property type="entry name" value="23S_rRNA-intervening_sequence"/>
</dbReference>
<organism evidence="1">
    <name type="scientific">bioreactor metagenome</name>
    <dbReference type="NCBI Taxonomy" id="1076179"/>
    <lineage>
        <taxon>unclassified sequences</taxon>
        <taxon>metagenomes</taxon>
        <taxon>ecological metagenomes</taxon>
    </lineage>
</organism>
<protein>
    <recommendedName>
        <fullName evidence="2">Four helix bundle protein</fullName>
    </recommendedName>
</protein>
<dbReference type="EMBL" id="VSSQ01128320">
    <property type="protein sequence ID" value="MPN57144.1"/>
    <property type="molecule type" value="Genomic_DNA"/>
</dbReference>
<dbReference type="PANTHER" id="PTHR38471:SF2">
    <property type="entry name" value="FOUR HELIX BUNDLE PROTEIN"/>
    <property type="match status" value="1"/>
</dbReference>
<sequence>MIKGFKDMRIYQKSYELSIKVHTLTLKYPEYEKYEIGSQIRRSAMSVPLNIAEGYGKKESIADFKRFLRMALGSCNEIEVLMDMSKDLGYIDESTHKEITEQYIAVRKQIISTIEKWKNG</sequence>
<reference evidence="1" key="1">
    <citation type="submission" date="2019-08" db="EMBL/GenBank/DDBJ databases">
        <authorList>
            <person name="Kucharzyk K."/>
            <person name="Murdoch R.W."/>
            <person name="Higgins S."/>
            <person name="Loffler F."/>
        </authorList>
    </citation>
    <scope>NUCLEOTIDE SEQUENCE</scope>
</reference>
<proteinExistence type="predicted"/>
<dbReference type="Pfam" id="PF05635">
    <property type="entry name" value="23S_rRNA_IVP"/>
    <property type="match status" value="1"/>
</dbReference>